<accession>A0ABU0P378</accession>
<reference evidence="1 2" key="1">
    <citation type="submission" date="2023-07" db="EMBL/GenBank/DDBJ databases">
        <title>Comparative genomics of wheat-associated soil bacteria to identify genetic determinants of phenazine resistance.</title>
        <authorList>
            <person name="Mouncey N."/>
        </authorList>
    </citation>
    <scope>NUCLEOTIDE SEQUENCE [LARGE SCALE GENOMIC DNA]</scope>
    <source>
        <strain evidence="1 2">B2I6</strain>
    </source>
</reference>
<name>A0ABU0P378_STRRH</name>
<dbReference type="RefSeq" id="WP_307167967.1">
    <property type="nucleotide sequence ID" value="NZ_JAUSWV010000003.1"/>
</dbReference>
<comment type="caution">
    <text evidence="1">The sequence shown here is derived from an EMBL/GenBank/DDBJ whole genome shotgun (WGS) entry which is preliminary data.</text>
</comment>
<evidence type="ECO:0000313" key="2">
    <source>
        <dbReference type="Proteomes" id="UP001230654"/>
    </source>
</evidence>
<protein>
    <submittedName>
        <fullName evidence="1">Uncharacterized protein</fullName>
    </submittedName>
</protein>
<keyword evidence="2" id="KW-1185">Reference proteome</keyword>
<dbReference type="Proteomes" id="UP001230654">
    <property type="component" value="Unassembled WGS sequence"/>
</dbReference>
<gene>
    <name evidence="1" type="ORF">QF030_008102</name>
</gene>
<dbReference type="EMBL" id="JAUSWV010000003">
    <property type="protein sequence ID" value="MDQ0585834.1"/>
    <property type="molecule type" value="Genomic_DNA"/>
</dbReference>
<proteinExistence type="predicted"/>
<evidence type="ECO:0000313" key="1">
    <source>
        <dbReference type="EMBL" id="MDQ0585834.1"/>
    </source>
</evidence>
<sequence length="54" mass="5941">MRAPRRLGPWGAPTALPLLTIPDHYAIALRDFGLLLAAVALARLAGRYHGKRQH</sequence>
<organism evidence="1 2">
    <name type="scientific">Streptomyces rishiriensis</name>
    <dbReference type="NCBI Taxonomy" id="68264"/>
    <lineage>
        <taxon>Bacteria</taxon>
        <taxon>Bacillati</taxon>
        <taxon>Actinomycetota</taxon>
        <taxon>Actinomycetes</taxon>
        <taxon>Kitasatosporales</taxon>
        <taxon>Streptomycetaceae</taxon>
        <taxon>Streptomyces</taxon>
    </lineage>
</organism>